<evidence type="ECO:0000256" key="1">
    <source>
        <dbReference type="SAM" id="Phobius"/>
    </source>
</evidence>
<dbReference type="PANTHER" id="PTHR34459">
    <property type="entry name" value="OS01G0264500 PROTEIN"/>
    <property type="match status" value="1"/>
</dbReference>
<dbReference type="EMBL" id="PQIB02000010">
    <property type="protein sequence ID" value="RLM93833.1"/>
    <property type="molecule type" value="Genomic_DNA"/>
</dbReference>
<comment type="caution">
    <text evidence="2">The sequence shown here is derived from an EMBL/GenBank/DDBJ whole genome shotgun (WGS) entry which is preliminary data.</text>
</comment>
<dbReference type="Proteomes" id="UP000275267">
    <property type="component" value="Unassembled WGS sequence"/>
</dbReference>
<sequence>MVAPGDAARCPEIPRWCHHCAGPLSKDMETSSWTVSPMVRDSFSMIGSAVGGIAGAFYGFNHTMPVVRRYIKGPMWMHFLVGLFYVRILLSIWLAFLLSWPPWRTCIARSSNALAKKPPLVLQKPLKLSLAKPKKKVTSGVNLEMPMRALESLGTVVAAESPFFTAEQDFSSSKVDHDQLELA</sequence>
<proteinExistence type="predicted"/>
<dbReference type="STRING" id="4540.A0A3L6R4N4"/>
<feature type="transmembrane region" description="Helical" evidence="1">
    <location>
        <begin position="80"/>
        <end position="100"/>
    </location>
</feature>
<keyword evidence="1" id="KW-0472">Membrane</keyword>
<evidence type="ECO:0000313" key="2">
    <source>
        <dbReference type="EMBL" id="RLM93833.1"/>
    </source>
</evidence>
<keyword evidence="1" id="KW-1133">Transmembrane helix</keyword>
<protein>
    <submittedName>
        <fullName evidence="2">Uncharacterized protein</fullName>
    </submittedName>
</protein>
<name>A0A3L6R4N4_PANMI</name>
<organism evidence="2 3">
    <name type="scientific">Panicum miliaceum</name>
    <name type="common">Proso millet</name>
    <name type="synonym">Broomcorn millet</name>
    <dbReference type="NCBI Taxonomy" id="4540"/>
    <lineage>
        <taxon>Eukaryota</taxon>
        <taxon>Viridiplantae</taxon>
        <taxon>Streptophyta</taxon>
        <taxon>Embryophyta</taxon>
        <taxon>Tracheophyta</taxon>
        <taxon>Spermatophyta</taxon>
        <taxon>Magnoliopsida</taxon>
        <taxon>Liliopsida</taxon>
        <taxon>Poales</taxon>
        <taxon>Poaceae</taxon>
        <taxon>PACMAD clade</taxon>
        <taxon>Panicoideae</taxon>
        <taxon>Panicodae</taxon>
        <taxon>Paniceae</taxon>
        <taxon>Panicinae</taxon>
        <taxon>Panicum</taxon>
        <taxon>Panicum sect. Panicum</taxon>
    </lineage>
</organism>
<accession>A0A3L6R4N4</accession>
<dbReference type="PANTHER" id="PTHR34459:SF3">
    <property type="entry name" value="OS01G0264500 PROTEIN"/>
    <property type="match status" value="1"/>
</dbReference>
<reference evidence="3" key="1">
    <citation type="journal article" date="2019" name="Nat. Commun.">
        <title>The genome of broomcorn millet.</title>
        <authorList>
            <person name="Zou C."/>
            <person name="Miki D."/>
            <person name="Li D."/>
            <person name="Tang Q."/>
            <person name="Xiao L."/>
            <person name="Rajput S."/>
            <person name="Deng P."/>
            <person name="Jia W."/>
            <person name="Huang R."/>
            <person name="Zhang M."/>
            <person name="Sun Y."/>
            <person name="Hu J."/>
            <person name="Fu X."/>
            <person name="Schnable P.S."/>
            <person name="Li F."/>
            <person name="Zhang H."/>
            <person name="Feng B."/>
            <person name="Zhu X."/>
            <person name="Liu R."/>
            <person name="Schnable J.C."/>
            <person name="Zhu J.-K."/>
            <person name="Zhang H."/>
        </authorList>
    </citation>
    <scope>NUCLEOTIDE SEQUENCE [LARGE SCALE GENOMIC DNA]</scope>
</reference>
<dbReference type="OrthoDB" id="1931581at2759"/>
<keyword evidence="3" id="KW-1185">Reference proteome</keyword>
<feature type="transmembrane region" description="Helical" evidence="1">
    <location>
        <begin position="42"/>
        <end position="60"/>
    </location>
</feature>
<dbReference type="AlphaFoldDB" id="A0A3L6R4N4"/>
<gene>
    <name evidence="2" type="ORF">C2845_PM08G08920</name>
</gene>
<evidence type="ECO:0000313" key="3">
    <source>
        <dbReference type="Proteomes" id="UP000275267"/>
    </source>
</evidence>
<keyword evidence="1" id="KW-0812">Transmembrane</keyword>